<dbReference type="CDD" id="cd03801">
    <property type="entry name" value="GT4_PimA-like"/>
    <property type="match status" value="1"/>
</dbReference>
<keyword evidence="4" id="KW-1133">Transmembrane helix</keyword>
<dbReference type="GO" id="GO:0016757">
    <property type="term" value="F:glycosyltransferase activity"/>
    <property type="evidence" value="ECO:0007669"/>
    <property type="project" value="UniProtKB-KW"/>
</dbReference>
<evidence type="ECO:0000313" key="6">
    <source>
        <dbReference type="EMBL" id="ABJ88345.1"/>
    </source>
</evidence>
<keyword evidence="2" id="KW-0328">Glycosyltransferase</keyword>
<dbReference type="CAZy" id="GT4">
    <property type="family name" value="Glycosyltransferase Family 4"/>
</dbReference>
<reference evidence="6" key="1">
    <citation type="submission" date="2006-10" db="EMBL/GenBank/DDBJ databases">
        <title>Complete sequence of Solibacter usitatus Ellin6076.</title>
        <authorList>
            <consortium name="US DOE Joint Genome Institute"/>
            <person name="Copeland A."/>
            <person name="Lucas S."/>
            <person name="Lapidus A."/>
            <person name="Barry K."/>
            <person name="Detter J.C."/>
            <person name="Glavina del Rio T."/>
            <person name="Hammon N."/>
            <person name="Israni S."/>
            <person name="Dalin E."/>
            <person name="Tice H."/>
            <person name="Pitluck S."/>
            <person name="Thompson L.S."/>
            <person name="Brettin T."/>
            <person name="Bruce D."/>
            <person name="Han C."/>
            <person name="Tapia R."/>
            <person name="Gilna P."/>
            <person name="Schmutz J."/>
            <person name="Larimer F."/>
            <person name="Land M."/>
            <person name="Hauser L."/>
            <person name="Kyrpides N."/>
            <person name="Mikhailova N."/>
            <person name="Janssen P.H."/>
            <person name="Kuske C.R."/>
            <person name="Richardson P."/>
        </authorList>
    </citation>
    <scope>NUCLEOTIDE SEQUENCE</scope>
    <source>
        <strain evidence="6">Ellin6076</strain>
    </source>
</reference>
<dbReference type="CDD" id="cd04186">
    <property type="entry name" value="GT_2_like_c"/>
    <property type="match status" value="1"/>
</dbReference>
<dbReference type="OrthoDB" id="525353at2"/>
<dbReference type="Gene3D" id="3.40.50.2000">
    <property type="entry name" value="Glycogen Phosphorylase B"/>
    <property type="match status" value="2"/>
</dbReference>
<dbReference type="STRING" id="234267.Acid_7437"/>
<dbReference type="PANTHER" id="PTHR43179">
    <property type="entry name" value="RHAMNOSYLTRANSFERASE WBBL"/>
    <property type="match status" value="1"/>
</dbReference>
<name>Q01PS5_SOLUE</name>
<evidence type="ECO:0000256" key="2">
    <source>
        <dbReference type="ARBA" id="ARBA00022676"/>
    </source>
</evidence>
<feature type="transmembrane region" description="Helical" evidence="4">
    <location>
        <begin position="12"/>
        <end position="30"/>
    </location>
</feature>
<keyword evidence="3 6" id="KW-0808">Transferase</keyword>
<keyword evidence="4" id="KW-0812">Transmembrane</keyword>
<evidence type="ECO:0000256" key="3">
    <source>
        <dbReference type="ARBA" id="ARBA00022679"/>
    </source>
</evidence>
<dbReference type="eggNOG" id="COG1216">
    <property type="taxonomic scope" value="Bacteria"/>
</dbReference>
<comment type="similarity">
    <text evidence="1">Belongs to the glycosyltransferase 2 family.</text>
</comment>
<dbReference type="Pfam" id="PF00535">
    <property type="entry name" value="Glycos_transf_2"/>
    <property type="match status" value="1"/>
</dbReference>
<dbReference type="EMBL" id="CP000473">
    <property type="protein sequence ID" value="ABJ88345.1"/>
    <property type="molecule type" value="Genomic_DNA"/>
</dbReference>
<dbReference type="PANTHER" id="PTHR43179:SF12">
    <property type="entry name" value="GALACTOFURANOSYLTRANSFERASE GLFT2"/>
    <property type="match status" value="1"/>
</dbReference>
<feature type="domain" description="Glycosyltransferase 2-like" evidence="5">
    <location>
        <begin position="54"/>
        <end position="195"/>
    </location>
</feature>
<dbReference type="eggNOG" id="COG0438">
    <property type="taxonomic scope" value="Bacteria"/>
</dbReference>
<organism evidence="6">
    <name type="scientific">Solibacter usitatus (strain Ellin6076)</name>
    <dbReference type="NCBI Taxonomy" id="234267"/>
    <lineage>
        <taxon>Bacteria</taxon>
        <taxon>Pseudomonadati</taxon>
        <taxon>Acidobacteriota</taxon>
        <taxon>Terriglobia</taxon>
        <taxon>Bryobacterales</taxon>
        <taxon>Solibacteraceae</taxon>
        <taxon>Candidatus Solibacter</taxon>
    </lineage>
</organism>
<dbReference type="Gene3D" id="3.90.550.10">
    <property type="entry name" value="Spore Coat Polysaccharide Biosynthesis Protein SpsA, Chain A"/>
    <property type="match status" value="1"/>
</dbReference>
<accession>Q01PS5</accession>
<keyword evidence="4" id="KW-0472">Membrane</keyword>
<gene>
    <name evidence="6" type="ordered locus">Acid_7437</name>
</gene>
<dbReference type="InParanoid" id="Q01PS5"/>
<sequence precursor="true">MALLKRLLRALPLLLLSPFLMAVSFVALLFTDLFTRRGKATGGPARRSSCDAATVVIPNWNGRDLLEKYIPSIVTALSSNPANEILVVDNGSTDGSADFLRAAFPQVNVLALPENLGFGGGSNAGFRAAENDIVVLLNSDMRVAEDFLAPLLEGFQDPEVFAVSCQIFFSDPAKLREETGLTQGWWQDGTLRVRHRIDDQVDDLFPCFYGGGGSCAFDRRKFLELGGFDELLAPFYLEDTDLGYMAWKRGWKVLYQPRSIVFHEHRGTIGKKFSAEFIQSVLRKNYLLFCWKNIHEWPRLINHFFFAWAGAVLAVFFGELPLRPNLAAIWWAFKQLPQAVRSRRRAVELAAITDTEAFKRPLGGYFRDRFAAMKPQPERLRVLFVSPYPICPPVHGGAVFMNQTLRELVKLAEVHVVELLDWPAQEADNEELRTFCASAEWLVRPPGTPKGMGSLEPFAVREFANGDLEWIIHRQLYRRQIDVLQLEYTPMAQYRGEFHRIVTALFEHDVYFQSIGRGLGHMVGALDEAKARIEYLRALRYELGVLPDFDQVQVCTPANREYLLGFRPELAPRMRAGLRAGIDTGRYEFRPRGREPLTMLFLGSFRHDPNRVAVDWFVRHVLPLVIAQEPAAQFVIAGSDPPPDHTYADHAAHLQMLGYVEDIREPLERYAVFVCPILSGSGVRVKLLEAFAAGIPVVSTKVGAEGLAVKDGEFCALSDDPAAFAERVVSLLRDPERAAGMAERARQEVEANWDMGAITRKLVEGYRELVTKKRSEKRRENRP</sequence>
<dbReference type="CAZy" id="GT2">
    <property type="family name" value="Glycosyltransferase Family 2"/>
</dbReference>
<evidence type="ECO:0000259" key="5">
    <source>
        <dbReference type="Pfam" id="PF00535"/>
    </source>
</evidence>
<dbReference type="HOGENOM" id="CLU_006539_2_0_0"/>
<dbReference type="SUPFAM" id="SSF53448">
    <property type="entry name" value="Nucleotide-diphospho-sugar transferases"/>
    <property type="match status" value="1"/>
</dbReference>
<proteinExistence type="inferred from homology"/>
<dbReference type="KEGG" id="sus:Acid_7437"/>
<dbReference type="InterPro" id="IPR029044">
    <property type="entry name" value="Nucleotide-diphossugar_trans"/>
</dbReference>
<dbReference type="AlphaFoldDB" id="Q01PS5"/>
<evidence type="ECO:0000256" key="4">
    <source>
        <dbReference type="SAM" id="Phobius"/>
    </source>
</evidence>
<evidence type="ECO:0000256" key="1">
    <source>
        <dbReference type="ARBA" id="ARBA00006739"/>
    </source>
</evidence>
<dbReference type="Pfam" id="PF13692">
    <property type="entry name" value="Glyco_trans_1_4"/>
    <property type="match status" value="1"/>
</dbReference>
<dbReference type="SUPFAM" id="SSF53756">
    <property type="entry name" value="UDP-Glycosyltransferase/glycogen phosphorylase"/>
    <property type="match status" value="1"/>
</dbReference>
<dbReference type="InterPro" id="IPR001173">
    <property type="entry name" value="Glyco_trans_2-like"/>
</dbReference>
<protein>
    <submittedName>
        <fullName evidence="6">Glycosyl transferase, family 2</fullName>
    </submittedName>
</protein>